<comment type="caution">
    <text evidence="3">The sequence shown here is derived from an EMBL/GenBank/DDBJ whole genome shotgun (WGS) entry which is preliminary data.</text>
</comment>
<dbReference type="PANTHER" id="PTHR43179">
    <property type="entry name" value="RHAMNOSYLTRANSFERASE WBBL"/>
    <property type="match status" value="1"/>
</dbReference>
<accession>A0AAX0W1B8</accession>
<dbReference type="Gene3D" id="3.40.50.2000">
    <property type="entry name" value="Glycogen Phosphorylase B"/>
    <property type="match status" value="1"/>
</dbReference>
<reference evidence="5 6" key="1">
    <citation type="submission" date="2017-12" db="EMBL/GenBank/DDBJ databases">
        <title>Detection of the carbapenemase gene blaVIM-5 in members of the Pseudomonas putida group isolated from polluted Nigerian wetlands.</title>
        <authorList>
            <person name="Adelowo O."/>
            <person name="Vollmers J."/>
            <person name="Maeusezahl I."/>
            <person name="Kaster A.-K."/>
            <person name="Mueller J.A."/>
        </authorList>
    </citation>
    <scope>NUCLEOTIDE SEQUENCE [LARGE SCALE GENOMIC DNA]</scope>
    <source>
        <strain evidence="4 5">MR119</strain>
        <strain evidence="3 6">MR144</strain>
    </source>
</reference>
<dbReference type="PANTHER" id="PTHR43179:SF7">
    <property type="entry name" value="RHAMNOSYLTRANSFERASE WBBL"/>
    <property type="match status" value="1"/>
</dbReference>
<feature type="domain" description="Glycosyltransferase 2-like" evidence="2">
    <location>
        <begin position="570"/>
        <end position="749"/>
    </location>
</feature>
<keyword evidence="3" id="KW-0808">Transferase</keyword>
<dbReference type="EMBL" id="PJCP01000002">
    <property type="protein sequence ID" value="PLV25668.1"/>
    <property type="molecule type" value="Genomic_DNA"/>
</dbReference>
<evidence type="ECO:0000313" key="6">
    <source>
        <dbReference type="Proteomes" id="UP000234878"/>
    </source>
</evidence>
<dbReference type="SUPFAM" id="SSF53756">
    <property type="entry name" value="UDP-Glycosyltransferase/glycogen phosphorylase"/>
    <property type="match status" value="1"/>
</dbReference>
<dbReference type="AlphaFoldDB" id="A0AAX0W1B8"/>
<dbReference type="InterPro" id="IPR029044">
    <property type="entry name" value="Nucleotide-diphossugar_trans"/>
</dbReference>
<name>A0AAX0W1B8_9PSED</name>
<sequence length="1161" mass="127850">MTLHAHPPLYATSPRPYYLVAPAYRQNSAGIRVMHMLCHLLNRCGQDAYLYPTQTNPLWHTPLLSNELKEQHEQAGRQPIMVYPEVVRGNPADARSVVRYLLNVPGLLGGDTEFPDSEMIFAYGQHLLPEGLGEQRLLFLPPIDTSLFNNQDNPYDAHRQGCLIYPGRYTDALKNHPELAARCTVITHDWPASRQEMAELFRRSERVYCFASTSIAMEAMLCGCPVVLLKSPFFDGVPLSVDEFGTYGLAFEDTPQAIEQARQELAIVQQKYQALQGRFWEQLTNFIELTQAMPIAPAVGVGTSKAADQGSAYAQNQAIERWLRQRSPNDAQATLMARRLEERQHDLPHFDFFIVPDGSSGSVETTRQSLQAQGYPNIGIHIATSGAAATLNELVLQQGIGQWLCFVRAGTTFTSFGLLMLALELLDATNVRAVYADEITTSPKGELGTLLRPDFNLDMLLSSPGQMARHWFYRRAVFVDAGGFDPDCAGATELGLLLRLIEDADGLDGLAHVSEPICISPMSVAVHSPQEQAVLLRHLHQRGYLQARVQMHRPGIHRIHYGHAATPRVTVAIAVGNRLDRAQRCVTSVMEKTTYSHYEILLVDNGMADLATRVWLDGLMAQEIQGIRVLRNTYALDLGTANNLAAHHATGDYLLLLSSDAIIVQGDWLEALLNHAQRPEVGIVGAKLLHPNGTVEQAGMVLGLGGAAHSAFSASASDEGYMQRLEMDQNYSAVSGACLMIRRDLYEALGGMDAEQFKSSGADVDLCLKSAQAGYLTVWTPHATVVVEGESPLAAEAEQDALYVKWLPLIARDPAYNRNLSLQGAGFALETDPGLAWNPLAWRPLPVVLTTPNNLEANGLGRMIDPALSMSAAAMADVRLGLRHYLPAELERLQPDTWVMQQPTNEAQLETLRRSARFTRALKVADVSVADLRADLQVGGGMLRRFIGLADRLVVPTEALSDTLRSAGQDVRVVPDRLHPARWGALAHQRNPDARPRVGWVGGIVDDEMQALMLDVVQALHGEVDWVCLGQCPRPIQPYLREQHDVVPFDEYPQKLASLALDLALAPLGAGLIDQCKGNLRLLEFAACGYPVVCSDVQPYQGLPVTRVQNNASAWQAAIRMHLAEPQASVGDAGILHQTVMEQWMLDDRCIQQWLAAWLAD</sequence>
<dbReference type="SUPFAM" id="SSF53448">
    <property type="entry name" value="Nucleotide-diphospho-sugar transferases"/>
    <property type="match status" value="2"/>
</dbReference>
<keyword evidence="5" id="KW-1185">Reference proteome</keyword>
<keyword evidence="1" id="KW-0997">Cell inner membrane</keyword>
<proteinExistence type="predicted"/>
<keyword evidence="1" id="KW-1003">Cell membrane</keyword>
<evidence type="ECO:0000313" key="3">
    <source>
        <dbReference type="EMBL" id="PLV20088.1"/>
    </source>
</evidence>
<dbReference type="Pfam" id="PF00535">
    <property type="entry name" value="Glycos_transf_2"/>
    <property type="match status" value="1"/>
</dbReference>
<dbReference type="EMBL" id="PJCQ01000004">
    <property type="protein sequence ID" value="PLV20088.1"/>
    <property type="molecule type" value="Genomic_DNA"/>
</dbReference>
<evidence type="ECO:0000313" key="5">
    <source>
        <dbReference type="Proteomes" id="UP000234839"/>
    </source>
</evidence>
<evidence type="ECO:0000259" key="2">
    <source>
        <dbReference type="Pfam" id="PF00535"/>
    </source>
</evidence>
<dbReference type="InterPro" id="IPR001173">
    <property type="entry name" value="Glyco_trans_2-like"/>
</dbReference>
<dbReference type="Proteomes" id="UP000234878">
    <property type="component" value="Unassembled WGS sequence"/>
</dbReference>
<evidence type="ECO:0000256" key="1">
    <source>
        <dbReference type="ARBA" id="ARBA00022519"/>
    </source>
</evidence>
<gene>
    <name evidence="3" type="ORF">CXG49_05720</name>
    <name evidence="4" type="ORF">CXG53_04080</name>
</gene>
<protein>
    <submittedName>
        <fullName evidence="3">Glycosyl transferase</fullName>
    </submittedName>
</protein>
<dbReference type="Proteomes" id="UP000234839">
    <property type="component" value="Unassembled WGS sequence"/>
</dbReference>
<organism evidence="3 6">
    <name type="scientific">Pseudomonas guariconensis</name>
    <dbReference type="NCBI Taxonomy" id="1288410"/>
    <lineage>
        <taxon>Bacteria</taxon>
        <taxon>Pseudomonadati</taxon>
        <taxon>Pseudomonadota</taxon>
        <taxon>Gammaproteobacteria</taxon>
        <taxon>Pseudomonadales</taxon>
        <taxon>Pseudomonadaceae</taxon>
        <taxon>Pseudomonas</taxon>
    </lineage>
</organism>
<dbReference type="GO" id="GO:0016740">
    <property type="term" value="F:transferase activity"/>
    <property type="evidence" value="ECO:0007669"/>
    <property type="project" value="UniProtKB-KW"/>
</dbReference>
<evidence type="ECO:0000313" key="4">
    <source>
        <dbReference type="EMBL" id="PLV25668.1"/>
    </source>
</evidence>
<dbReference type="Gene3D" id="3.90.550.10">
    <property type="entry name" value="Spore Coat Polysaccharide Biosynthesis Protein SpsA, Chain A"/>
    <property type="match status" value="2"/>
</dbReference>
<keyword evidence="1" id="KW-0472">Membrane</keyword>
<dbReference type="RefSeq" id="WP_102081334.1">
    <property type="nucleotide sequence ID" value="NZ_PJCP01000002.1"/>
</dbReference>